<protein>
    <recommendedName>
        <fullName evidence="4">NlpC/P60 domain-containing protein</fullName>
    </recommendedName>
</protein>
<keyword evidence="1" id="KW-0732">Signal</keyword>
<gene>
    <name evidence="2" type="ORF">COW36_12110</name>
</gene>
<dbReference type="AlphaFoldDB" id="A0A2M7G4P1"/>
<evidence type="ECO:0000313" key="2">
    <source>
        <dbReference type="EMBL" id="PIW16504.1"/>
    </source>
</evidence>
<evidence type="ECO:0008006" key="4">
    <source>
        <dbReference type="Google" id="ProtNLM"/>
    </source>
</evidence>
<evidence type="ECO:0000313" key="3">
    <source>
        <dbReference type="Proteomes" id="UP000231019"/>
    </source>
</evidence>
<sequence length="291" mass="32948">MKKLVLSSLLAAFTLSACSSAGPLLTPNTAQSPVRFQAMANDDTDLLARMLRNIFKENFADDVDNGRPAELIPTPRGGLVFEGMNRAWIVRAMLYPISDRIIKKEFNKPSTPDNIPPIDEAGLRELMGRLQPGDIVLCGNNDSFVHAFVYLGNDEIIHALAQLNAKGEFLGVIRETLSGYLKRIRRDKFVVLRKPGLSPQDVQKMRGYLSAQVGKTYDSLFLNKADDRFYCTELTWMALQQVAAPPRVYAHRAKYGWDLIKNEDFMDSPDLQTVWTYHYTRPPVAQRHTYH</sequence>
<proteinExistence type="predicted"/>
<reference evidence="2 3" key="1">
    <citation type="submission" date="2017-09" db="EMBL/GenBank/DDBJ databases">
        <title>Depth-based differentiation of microbial function through sediment-hosted aquifers and enrichment of novel symbionts in the deep terrestrial subsurface.</title>
        <authorList>
            <person name="Probst A.J."/>
            <person name="Ladd B."/>
            <person name="Jarett J.K."/>
            <person name="Geller-Mcgrath D.E."/>
            <person name="Sieber C.M."/>
            <person name="Emerson J.B."/>
            <person name="Anantharaman K."/>
            <person name="Thomas B.C."/>
            <person name="Malmstrom R."/>
            <person name="Stieglmeier M."/>
            <person name="Klingl A."/>
            <person name="Woyke T."/>
            <person name="Ryan C.M."/>
            <person name="Banfield J.F."/>
        </authorList>
    </citation>
    <scope>NUCLEOTIDE SEQUENCE [LARGE SCALE GENOMIC DNA]</scope>
    <source>
        <strain evidence="2">CG17_big_fil_post_rev_8_21_14_2_50_48_46</strain>
    </source>
</reference>
<dbReference type="PROSITE" id="PS51257">
    <property type="entry name" value="PROKAR_LIPOPROTEIN"/>
    <property type="match status" value="1"/>
</dbReference>
<dbReference type="InterPro" id="IPR038765">
    <property type="entry name" value="Papain-like_cys_pep_sf"/>
</dbReference>
<feature type="chain" id="PRO_5014876278" description="NlpC/P60 domain-containing protein" evidence="1">
    <location>
        <begin position="22"/>
        <end position="291"/>
    </location>
</feature>
<accession>A0A2M7G4P1</accession>
<organism evidence="2 3">
    <name type="scientific">bacterium (Candidatus Blackallbacteria) CG17_big_fil_post_rev_8_21_14_2_50_48_46</name>
    <dbReference type="NCBI Taxonomy" id="2014261"/>
    <lineage>
        <taxon>Bacteria</taxon>
        <taxon>Candidatus Blackallbacteria</taxon>
    </lineage>
</organism>
<comment type="caution">
    <text evidence="2">The sequence shown here is derived from an EMBL/GenBank/DDBJ whole genome shotgun (WGS) entry which is preliminary data.</text>
</comment>
<name>A0A2M7G4P1_9BACT</name>
<dbReference type="EMBL" id="PFFQ01000037">
    <property type="protein sequence ID" value="PIW16504.1"/>
    <property type="molecule type" value="Genomic_DNA"/>
</dbReference>
<feature type="signal peptide" evidence="1">
    <location>
        <begin position="1"/>
        <end position="21"/>
    </location>
</feature>
<dbReference type="Proteomes" id="UP000231019">
    <property type="component" value="Unassembled WGS sequence"/>
</dbReference>
<dbReference type="SUPFAM" id="SSF54001">
    <property type="entry name" value="Cysteine proteinases"/>
    <property type="match status" value="1"/>
</dbReference>
<dbReference type="Gene3D" id="3.90.1720.10">
    <property type="entry name" value="endopeptidase domain like (from Nostoc punctiforme)"/>
    <property type="match status" value="1"/>
</dbReference>
<evidence type="ECO:0000256" key="1">
    <source>
        <dbReference type="SAM" id="SignalP"/>
    </source>
</evidence>